<feature type="region of interest" description="Disordered" evidence="1">
    <location>
        <begin position="119"/>
        <end position="149"/>
    </location>
</feature>
<proteinExistence type="predicted"/>
<accession>A0A9Q1QHY9</accession>
<dbReference type="Proteomes" id="UP001153076">
    <property type="component" value="Unassembled WGS sequence"/>
</dbReference>
<sequence length="182" mass="20518">MAYFYTCKSLVELVGNDELRIIEEDMHCFLRGCKSIDRAKKSDKGDYKWLCYVDYVLCKKRNIGKEFSISSNWTSKDLCARMRFELESCQGFGKGIEEDRIKAPETPTLCIQEEDEDIRAKKDTASPSQMQLGDADGGHHATPSNQDDGLFISDPPFWDACVGLVKTYEKTDGTACPGNFTP</sequence>
<reference evidence="2" key="1">
    <citation type="submission" date="2022-04" db="EMBL/GenBank/DDBJ databases">
        <title>Carnegiea gigantea Genome sequencing and assembly v2.</title>
        <authorList>
            <person name="Copetti D."/>
            <person name="Sanderson M.J."/>
            <person name="Burquez A."/>
            <person name="Wojciechowski M.F."/>
        </authorList>
    </citation>
    <scope>NUCLEOTIDE SEQUENCE</scope>
    <source>
        <strain evidence="2">SGP5-SGP5p</strain>
        <tissue evidence="2">Aerial part</tissue>
    </source>
</reference>
<gene>
    <name evidence="2" type="ORF">Cgig2_027373</name>
</gene>
<comment type="caution">
    <text evidence="2">The sequence shown here is derived from an EMBL/GenBank/DDBJ whole genome shotgun (WGS) entry which is preliminary data.</text>
</comment>
<dbReference type="AlphaFoldDB" id="A0A9Q1QHY9"/>
<evidence type="ECO:0000256" key="1">
    <source>
        <dbReference type="SAM" id="MobiDB-lite"/>
    </source>
</evidence>
<evidence type="ECO:0000313" key="3">
    <source>
        <dbReference type="Proteomes" id="UP001153076"/>
    </source>
</evidence>
<keyword evidence="3" id="KW-1185">Reference proteome</keyword>
<dbReference type="EMBL" id="JAKOGI010000178">
    <property type="protein sequence ID" value="KAJ8441030.1"/>
    <property type="molecule type" value="Genomic_DNA"/>
</dbReference>
<evidence type="ECO:0000313" key="2">
    <source>
        <dbReference type="EMBL" id="KAJ8441030.1"/>
    </source>
</evidence>
<protein>
    <submittedName>
        <fullName evidence="2">Uncharacterized protein</fullName>
    </submittedName>
</protein>
<name>A0A9Q1QHY9_9CARY</name>
<organism evidence="2 3">
    <name type="scientific">Carnegiea gigantea</name>
    <dbReference type="NCBI Taxonomy" id="171969"/>
    <lineage>
        <taxon>Eukaryota</taxon>
        <taxon>Viridiplantae</taxon>
        <taxon>Streptophyta</taxon>
        <taxon>Embryophyta</taxon>
        <taxon>Tracheophyta</taxon>
        <taxon>Spermatophyta</taxon>
        <taxon>Magnoliopsida</taxon>
        <taxon>eudicotyledons</taxon>
        <taxon>Gunneridae</taxon>
        <taxon>Pentapetalae</taxon>
        <taxon>Caryophyllales</taxon>
        <taxon>Cactineae</taxon>
        <taxon>Cactaceae</taxon>
        <taxon>Cactoideae</taxon>
        <taxon>Echinocereeae</taxon>
        <taxon>Carnegiea</taxon>
    </lineage>
</organism>